<feature type="signal peptide" evidence="1">
    <location>
        <begin position="1"/>
        <end position="20"/>
    </location>
</feature>
<accession>A0A146LAN5</accession>
<protein>
    <submittedName>
        <fullName evidence="2">Uncharacterized protein</fullName>
    </submittedName>
</protein>
<organism evidence="2">
    <name type="scientific">Lygus hesperus</name>
    <name type="common">Western plant bug</name>
    <dbReference type="NCBI Taxonomy" id="30085"/>
    <lineage>
        <taxon>Eukaryota</taxon>
        <taxon>Metazoa</taxon>
        <taxon>Ecdysozoa</taxon>
        <taxon>Arthropoda</taxon>
        <taxon>Hexapoda</taxon>
        <taxon>Insecta</taxon>
        <taxon>Pterygota</taxon>
        <taxon>Neoptera</taxon>
        <taxon>Paraneoptera</taxon>
        <taxon>Hemiptera</taxon>
        <taxon>Heteroptera</taxon>
        <taxon>Panheteroptera</taxon>
        <taxon>Cimicomorpha</taxon>
        <taxon>Miridae</taxon>
        <taxon>Mirini</taxon>
        <taxon>Lygus</taxon>
    </lineage>
</organism>
<feature type="chain" id="PRO_5007527112" evidence="1">
    <location>
        <begin position="21"/>
        <end position="226"/>
    </location>
</feature>
<proteinExistence type="predicted"/>
<dbReference type="AlphaFoldDB" id="A0A146LAN5"/>
<keyword evidence="1" id="KW-0732">Signal</keyword>
<evidence type="ECO:0000256" key="1">
    <source>
        <dbReference type="SAM" id="SignalP"/>
    </source>
</evidence>
<dbReference type="EMBL" id="GDHC01014447">
    <property type="protein sequence ID" value="JAQ04182.1"/>
    <property type="molecule type" value="Transcribed_RNA"/>
</dbReference>
<gene>
    <name evidence="2" type="ORF">g.43288</name>
</gene>
<reference evidence="2" key="1">
    <citation type="journal article" date="2016" name="Gigascience">
        <title>De novo construction of an expanded transcriptome assembly for the western tarnished plant bug, Lygus hesperus.</title>
        <authorList>
            <person name="Tassone E.E."/>
            <person name="Geib S.M."/>
            <person name="Hall B."/>
            <person name="Fabrick J.A."/>
            <person name="Brent C.S."/>
            <person name="Hull J.J."/>
        </authorList>
    </citation>
    <scope>NUCLEOTIDE SEQUENCE</scope>
</reference>
<sequence>MTQLVAITFFLLVGFWNCLAMSSVESGCQNVNDAVDKDIESYNIDTIKYHEGTCDVADFSQDFQMTLLWFTLPFKTNFYATNGLLTLGNLSRSDDATQCSNSSSQTLQGGFEYDKVRVSYDMTAKFYHWQMDGKFSCSFQQPSVKFLYTKSSSAVLGCQISSFDLNSSGKRECKVTSDSNSWSAWVVGKAAHYALLSKQPTPDSMVSSFLQASYSIIETNFFKYWC</sequence>
<dbReference type="InterPro" id="IPR038602">
    <property type="entry name" value="Mite_allergen_7_sf"/>
</dbReference>
<dbReference type="Gene3D" id="3.15.10.50">
    <property type="match status" value="1"/>
</dbReference>
<evidence type="ECO:0000313" key="2">
    <source>
        <dbReference type="EMBL" id="JAQ04182.1"/>
    </source>
</evidence>
<name>A0A146LAN5_LYGHE</name>